<dbReference type="Pfam" id="PF07691">
    <property type="entry name" value="PA14"/>
    <property type="match status" value="1"/>
</dbReference>
<evidence type="ECO:0000313" key="4">
    <source>
        <dbReference type="Proteomes" id="UP001139000"/>
    </source>
</evidence>
<feature type="signal peptide" evidence="1">
    <location>
        <begin position="1"/>
        <end position="25"/>
    </location>
</feature>
<proteinExistence type="predicted"/>
<comment type="caution">
    <text evidence="3">The sequence shown here is derived from an EMBL/GenBank/DDBJ whole genome shotgun (WGS) entry which is preliminary data.</text>
</comment>
<evidence type="ECO:0000256" key="1">
    <source>
        <dbReference type="SAM" id="SignalP"/>
    </source>
</evidence>
<dbReference type="SUPFAM" id="SSF56988">
    <property type="entry name" value="Anthrax protective antigen"/>
    <property type="match status" value="1"/>
</dbReference>
<keyword evidence="1" id="KW-0732">Signal</keyword>
<accession>A0A9X1PMV5</accession>
<dbReference type="InterPro" id="IPR011658">
    <property type="entry name" value="PA14_dom"/>
</dbReference>
<dbReference type="EMBL" id="JAJTTC010000004">
    <property type="protein sequence ID" value="MCF0063365.1"/>
    <property type="molecule type" value="Genomic_DNA"/>
</dbReference>
<feature type="chain" id="PRO_5040973776" evidence="1">
    <location>
        <begin position="26"/>
        <end position="593"/>
    </location>
</feature>
<dbReference type="Gene3D" id="2.60.120.560">
    <property type="entry name" value="Exo-inulinase, domain 1"/>
    <property type="match status" value="1"/>
</dbReference>
<dbReference type="Proteomes" id="UP001139000">
    <property type="component" value="Unassembled WGS sequence"/>
</dbReference>
<name>A0A9X1PMV5_9BACT</name>
<evidence type="ECO:0000313" key="3">
    <source>
        <dbReference type="EMBL" id="MCF0063365.1"/>
    </source>
</evidence>
<dbReference type="InterPro" id="IPR037524">
    <property type="entry name" value="PA14/GLEYA"/>
</dbReference>
<dbReference type="Gene3D" id="2.60.120.380">
    <property type="match status" value="1"/>
</dbReference>
<dbReference type="AlphaFoldDB" id="A0A9X1PMV5"/>
<protein>
    <submittedName>
        <fullName evidence="3">PA14 domain-containing protein</fullName>
    </submittedName>
</protein>
<dbReference type="PROSITE" id="PS51820">
    <property type="entry name" value="PA14"/>
    <property type="match status" value="1"/>
</dbReference>
<sequence length="593" mass="66956">MMPIQRLSQKLAAAVMLFYAPLAIAQIDNPSLPFDTLKLDNLDQFRNADTGIWHIAGTVSADRKQIGNLTKDKEKGILYYKPKKKSKPLTSKAEFGDADIELDFLLSKGASLRVLLHGRYVISITDDWMKKENPGAKAPGLWQHLTIHFRAAVLDKNGKETQSAGFDKILLNGQEFAKSTENQPINTQQKSTNRSLAFVGNDLPFAIRKVRYKIYTKDSIRISATRFKVYQGLHKNPDTLATLHPRRTGVTDTLSHFVGDRKSQLVMEGMMEIPYDGDYLFKMIAGGGAWFYIDGKQVIDNRGTRDFERAFYVKHTLTKGKHPFKIVYSNSDECLVLHYEGPHVPWQSLTTPASMRVSERFEPLEYKVKNKPAVQRGFMMHRGKVNPYVASVGIPSLASDRTNSGNNYAYDMKRYNLLAAWHGRFIDVSNMWTERGEKQLEIPLGAKLEFTQKPLLAYLTSPQASWPDSAQTADGVFAGCGYRLIDNGLPVYFYTLNENSVEDSLYPAPENEGLTRKIKTVSKLGKPVYLLLAEGSAIEQTTQGGYAIDDKSYYIENLQTGGVEPILRRDNGRQQLIIPIQNETLTIKYDIIW</sequence>
<reference evidence="3" key="1">
    <citation type="submission" date="2021-12" db="EMBL/GenBank/DDBJ databases">
        <title>Novel species in genus Dyadobacter.</title>
        <authorList>
            <person name="Ma C."/>
        </authorList>
    </citation>
    <scope>NUCLEOTIDE SEQUENCE</scope>
    <source>
        <strain evidence="3">LJ419</strain>
    </source>
</reference>
<evidence type="ECO:0000259" key="2">
    <source>
        <dbReference type="PROSITE" id="PS51820"/>
    </source>
</evidence>
<feature type="domain" description="PA14" evidence="2">
    <location>
        <begin position="218"/>
        <end position="360"/>
    </location>
</feature>
<organism evidence="3 4">
    <name type="scientific">Dyadobacter chenwenxiniae</name>
    <dbReference type="NCBI Taxonomy" id="2906456"/>
    <lineage>
        <taxon>Bacteria</taxon>
        <taxon>Pseudomonadati</taxon>
        <taxon>Bacteroidota</taxon>
        <taxon>Cytophagia</taxon>
        <taxon>Cytophagales</taxon>
        <taxon>Spirosomataceae</taxon>
        <taxon>Dyadobacter</taxon>
    </lineage>
</organism>
<dbReference type="RefSeq" id="WP_234656374.1">
    <property type="nucleotide sequence ID" value="NZ_CP094997.1"/>
</dbReference>
<gene>
    <name evidence="3" type="ORF">LXM26_17780</name>
</gene>
<keyword evidence="4" id="KW-1185">Reference proteome</keyword>